<accession>A0A514CYY1</accession>
<gene>
    <name evidence="1" type="ORF">H3BulkLitter17996_000003</name>
</gene>
<evidence type="ECO:0008006" key="2">
    <source>
        <dbReference type="Google" id="ProtNLM"/>
    </source>
</evidence>
<evidence type="ECO:0000313" key="1">
    <source>
        <dbReference type="EMBL" id="QDH86576.1"/>
    </source>
</evidence>
<reference evidence="1" key="1">
    <citation type="submission" date="2019-05" db="EMBL/GenBank/DDBJ databases">
        <title>Metatranscriptomic reconstruction reveals RNA viruses with the potential to shape carbon cycling in soil.</title>
        <authorList>
            <person name="Starr E.P."/>
            <person name="Nuccio E."/>
            <person name="Pett-Ridge J."/>
            <person name="Banfield J.F."/>
            <person name="Firestone M.K."/>
        </authorList>
    </citation>
    <scope>NUCLEOTIDE SEQUENCE</scope>
    <source>
        <strain evidence="1">H3_Bulk_Litter_17_scaffold_996</strain>
    </source>
</reference>
<organism evidence="1">
    <name type="scientific">Leviviridae sp</name>
    <dbReference type="NCBI Taxonomy" id="2027243"/>
    <lineage>
        <taxon>Viruses</taxon>
        <taxon>Riboviria</taxon>
        <taxon>Orthornavirae</taxon>
        <taxon>Lenarviricota</taxon>
        <taxon>Leviviricetes</taxon>
        <taxon>Norzivirales</taxon>
        <taxon>Fiersviridae</taxon>
    </lineage>
</organism>
<name>A0A514CYY1_9VIRU</name>
<proteinExistence type="predicted"/>
<sequence>MTSRERQRVRQLERLTPRQVRLGTFYRQFPVGSGTWYDQTSQGMEQFYTVPPFRAARAEGMLDEIHRFPYKEGGPMQAVKYWSDYPLDGVFGQGSYQTSDGLWKYVGGMGPPPDYLFGYPIGSYPGDGGLVNLSIPYVLNQFPDTESFGTQAWNRAKPKLETAGGFVFIAELSDIPHALESTGRFFSDLWRNLVSNGVPGAVRPQGSLRNLLNSRSMTPHGVADAFVNEQFGWAPFVGDIVSFCKTMIYAQDTIDGLTAKNGKTVRRRVPVKVDSATSVVGPYGLGRDIVPGVPVGMPQNTLNGETLQTVTEETFLNVVAEGAFRYFRPEFDKSSNDYYSLWGRILRQIDIYGLRINPYHLYQVIPWSWAIDWVTNAGDYVRNFSDMIDDSLTAVYFYVMANKTVRKTVSYEIPFHSGPVSLSFSRNWEMKQRLGANSPYGFSLTWKDLSPRQIAIAAALGITRL</sequence>
<protein>
    <recommendedName>
        <fullName evidence="2">Maturation</fullName>
    </recommendedName>
</protein>
<dbReference type="EMBL" id="MN032773">
    <property type="protein sequence ID" value="QDH86576.1"/>
    <property type="molecule type" value="Genomic_RNA"/>
</dbReference>